<dbReference type="InterPro" id="IPR036388">
    <property type="entry name" value="WH-like_DNA-bd_sf"/>
</dbReference>
<keyword evidence="1" id="KW-1133">Transmembrane helix</keyword>
<dbReference type="EMBL" id="VWSF01000015">
    <property type="protein sequence ID" value="KAA5542990.1"/>
    <property type="molecule type" value="Genomic_DNA"/>
</dbReference>
<organism evidence="2 3">
    <name type="scientific">Adhaeribacter rhizoryzae</name>
    <dbReference type="NCBI Taxonomy" id="2607907"/>
    <lineage>
        <taxon>Bacteria</taxon>
        <taxon>Pseudomonadati</taxon>
        <taxon>Bacteroidota</taxon>
        <taxon>Cytophagia</taxon>
        <taxon>Cytophagales</taxon>
        <taxon>Hymenobacteraceae</taxon>
        <taxon>Adhaeribacter</taxon>
    </lineage>
</organism>
<feature type="transmembrane region" description="Helical" evidence="1">
    <location>
        <begin position="136"/>
        <end position="156"/>
    </location>
</feature>
<name>A0A5M6D940_9BACT</name>
<evidence type="ECO:0000313" key="3">
    <source>
        <dbReference type="Proteomes" id="UP000323426"/>
    </source>
</evidence>
<protein>
    <submittedName>
        <fullName evidence="2">Uncharacterized protein</fullName>
    </submittedName>
</protein>
<comment type="caution">
    <text evidence="2">The sequence shown here is derived from an EMBL/GenBank/DDBJ whole genome shotgun (WGS) entry which is preliminary data.</text>
</comment>
<keyword evidence="1" id="KW-0472">Membrane</keyword>
<evidence type="ECO:0000313" key="2">
    <source>
        <dbReference type="EMBL" id="KAA5542990.1"/>
    </source>
</evidence>
<gene>
    <name evidence="2" type="ORF">F0145_17805</name>
</gene>
<keyword evidence="1" id="KW-0812">Transmembrane</keyword>
<dbReference type="Gene3D" id="1.10.10.10">
    <property type="entry name" value="Winged helix-like DNA-binding domain superfamily/Winged helix DNA-binding domain"/>
    <property type="match status" value="1"/>
</dbReference>
<dbReference type="RefSeq" id="WP_150090414.1">
    <property type="nucleotide sequence ID" value="NZ_VWSF01000015.1"/>
</dbReference>
<dbReference type="AlphaFoldDB" id="A0A5M6D940"/>
<accession>A0A5M6D940</accession>
<reference evidence="2 3" key="1">
    <citation type="submission" date="2019-09" db="EMBL/GenBank/DDBJ databases">
        <title>Genome sequence and assembly of Adhaeribacter sp.</title>
        <authorList>
            <person name="Chhetri G."/>
        </authorList>
    </citation>
    <scope>NUCLEOTIDE SEQUENCE [LARGE SCALE GENOMIC DNA]</scope>
    <source>
        <strain evidence="2 3">DK36</strain>
    </source>
</reference>
<proteinExistence type="predicted"/>
<sequence length="157" mass="17975">MDNQQKLERILRVYYNASLQKPEKLIYFHDNYVSTESSLPWQDVNKILSELVDLNYIERKKDNENSHYFSITRKGIEFIKSGGYEGIIQREIAKQKAIELKEEEESAARKATVEQAKIAAEALDESRRARQIAQNALWVSIILGLSATAAAVFALLK</sequence>
<keyword evidence="3" id="KW-1185">Reference proteome</keyword>
<evidence type="ECO:0000256" key="1">
    <source>
        <dbReference type="SAM" id="Phobius"/>
    </source>
</evidence>
<dbReference type="Proteomes" id="UP000323426">
    <property type="component" value="Unassembled WGS sequence"/>
</dbReference>